<proteinExistence type="predicted"/>
<reference evidence="8 9" key="1">
    <citation type="submission" date="2024-11" db="EMBL/GenBank/DDBJ databases">
        <title>Chromosome-level genome assembly of Eucalyptus globulus Labill. provides insights into its genome evolution.</title>
        <authorList>
            <person name="Li X."/>
        </authorList>
    </citation>
    <scope>NUCLEOTIDE SEQUENCE [LARGE SCALE GENOMIC DNA]</scope>
    <source>
        <strain evidence="8">CL2024</strain>
        <tissue evidence="8">Fresh tender leaves</tissue>
    </source>
</reference>
<keyword evidence="5" id="KW-0472">Membrane</keyword>
<comment type="subcellular location">
    <subcellularLocation>
        <location evidence="1">Membrane</location>
    </subcellularLocation>
</comment>
<dbReference type="InterPro" id="IPR005018">
    <property type="entry name" value="DOMON_domain"/>
</dbReference>
<feature type="chain" id="PRO_5044874634" description="DOMON domain-containing protein" evidence="6">
    <location>
        <begin position="23"/>
        <end position="195"/>
    </location>
</feature>
<dbReference type="PANTHER" id="PTHR23130">
    <property type="entry name" value="CYTOCHROME B561 AND DOMON DOMAIN-CONTAINING PROTEIN"/>
    <property type="match status" value="1"/>
</dbReference>
<keyword evidence="4" id="KW-0249">Electron transport</keyword>
<protein>
    <recommendedName>
        <fullName evidence="7">DOMON domain-containing protein</fullName>
    </recommendedName>
</protein>
<feature type="signal peptide" evidence="6">
    <location>
        <begin position="1"/>
        <end position="22"/>
    </location>
</feature>
<gene>
    <name evidence="8" type="ORF">ACJRO7_001601</name>
</gene>
<dbReference type="AlphaFoldDB" id="A0ABD3LSG7"/>
<name>A0ABD3LSG7_EUCGL</name>
<evidence type="ECO:0000313" key="9">
    <source>
        <dbReference type="Proteomes" id="UP001634007"/>
    </source>
</evidence>
<dbReference type="Pfam" id="PF04526">
    <property type="entry name" value="DUF568"/>
    <property type="match status" value="1"/>
</dbReference>
<keyword evidence="9" id="KW-1185">Reference proteome</keyword>
<organism evidence="8 9">
    <name type="scientific">Eucalyptus globulus</name>
    <name type="common">Tasmanian blue gum</name>
    <dbReference type="NCBI Taxonomy" id="34317"/>
    <lineage>
        <taxon>Eukaryota</taxon>
        <taxon>Viridiplantae</taxon>
        <taxon>Streptophyta</taxon>
        <taxon>Embryophyta</taxon>
        <taxon>Tracheophyta</taxon>
        <taxon>Spermatophyta</taxon>
        <taxon>Magnoliopsida</taxon>
        <taxon>eudicotyledons</taxon>
        <taxon>Gunneridae</taxon>
        <taxon>Pentapetalae</taxon>
        <taxon>rosids</taxon>
        <taxon>malvids</taxon>
        <taxon>Myrtales</taxon>
        <taxon>Myrtaceae</taxon>
        <taxon>Myrtoideae</taxon>
        <taxon>Eucalypteae</taxon>
        <taxon>Eucalyptus</taxon>
    </lineage>
</organism>
<evidence type="ECO:0000259" key="7">
    <source>
        <dbReference type="PROSITE" id="PS50836"/>
    </source>
</evidence>
<evidence type="ECO:0000313" key="8">
    <source>
        <dbReference type="EMBL" id="KAL3754393.1"/>
    </source>
</evidence>
<feature type="domain" description="DOMON" evidence="7">
    <location>
        <begin position="46"/>
        <end position="162"/>
    </location>
</feature>
<dbReference type="Proteomes" id="UP001634007">
    <property type="component" value="Unassembled WGS sequence"/>
</dbReference>
<sequence length="195" mass="21469">MHKAVLPFALFVLITLFAPSLASHACENHTFSNNRTYARCVDLPVLNSSLHWNYNRSSYTLDMAFRHVGTTHSRWVAWAINPSGQQMIGSQALVAYQSNNNGSMRVYTSPVDSYATSLQEGRLKYRVSRLSATFEKESEMTIFAAVHLTSDMGTINQVWQEGPLNGKGDGPSMHATSGDHIKSIGTLNLVTGVTS</sequence>
<keyword evidence="2" id="KW-0813">Transport</keyword>
<dbReference type="InterPro" id="IPR045265">
    <property type="entry name" value="AIR12_DOMON"/>
</dbReference>
<evidence type="ECO:0000256" key="6">
    <source>
        <dbReference type="SAM" id="SignalP"/>
    </source>
</evidence>
<evidence type="ECO:0000256" key="1">
    <source>
        <dbReference type="ARBA" id="ARBA00004370"/>
    </source>
</evidence>
<dbReference type="GO" id="GO:0016020">
    <property type="term" value="C:membrane"/>
    <property type="evidence" value="ECO:0007669"/>
    <property type="project" value="UniProtKB-SubCell"/>
</dbReference>
<keyword evidence="3 6" id="KW-0732">Signal</keyword>
<dbReference type="PANTHER" id="PTHR23130:SF167">
    <property type="entry name" value="CYTOCHROME B561 AND DOMON DOMAIN-CONTAINING PROTEIN"/>
    <property type="match status" value="1"/>
</dbReference>
<evidence type="ECO:0000256" key="2">
    <source>
        <dbReference type="ARBA" id="ARBA00022448"/>
    </source>
</evidence>
<evidence type="ECO:0000256" key="5">
    <source>
        <dbReference type="ARBA" id="ARBA00023136"/>
    </source>
</evidence>
<evidence type="ECO:0000256" key="3">
    <source>
        <dbReference type="ARBA" id="ARBA00022729"/>
    </source>
</evidence>
<comment type="caution">
    <text evidence="8">The sequence shown here is derived from an EMBL/GenBank/DDBJ whole genome shotgun (WGS) entry which is preliminary data.</text>
</comment>
<accession>A0ABD3LSG7</accession>
<dbReference type="PROSITE" id="PS50836">
    <property type="entry name" value="DOMON"/>
    <property type="match status" value="1"/>
</dbReference>
<evidence type="ECO:0000256" key="4">
    <source>
        <dbReference type="ARBA" id="ARBA00022982"/>
    </source>
</evidence>
<dbReference type="CDD" id="cd09629">
    <property type="entry name" value="DOMON_CIL1_like"/>
    <property type="match status" value="1"/>
</dbReference>
<dbReference type="EMBL" id="JBJKBG010000001">
    <property type="protein sequence ID" value="KAL3754393.1"/>
    <property type="molecule type" value="Genomic_DNA"/>
</dbReference>